<dbReference type="GeneID" id="7198657"/>
<dbReference type="eggNOG" id="ENOG502SMI3">
    <property type="taxonomic scope" value="Eukaryota"/>
</dbReference>
<dbReference type="Pfam" id="PF00856">
    <property type="entry name" value="SET"/>
    <property type="match status" value="1"/>
</dbReference>
<dbReference type="HOGENOM" id="CLU_030622_0_0_1"/>
<dbReference type="PROSITE" id="PS50280">
    <property type="entry name" value="SET"/>
    <property type="match status" value="2"/>
</dbReference>
<dbReference type="Gene3D" id="2.170.270.10">
    <property type="entry name" value="SET domain"/>
    <property type="match status" value="2"/>
</dbReference>
<evidence type="ECO:0000256" key="1">
    <source>
        <dbReference type="SAM" id="SignalP"/>
    </source>
</evidence>
<dbReference type="EMBL" id="CM000627">
    <property type="protein sequence ID" value="EEC43773.1"/>
    <property type="molecule type" value="Genomic_DNA"/>
</dbReference>
<dbReference type="AlphaFoldDB" id="B7GCH7"/>
<evidence type="ECO:0000313" key="4">
    <source>
        <dbReference type="Proteomes" id="UP000000759"/>
    </source>
</evidence>
<keyword evidence="4" id="KW-1185">Reference proteome</keyword>
<dbReference type="KEGG" id="pti:PHATRDRAFT_49977"/>
<evidence type="ECO:0000313" key="3">
    <source>
        <dbReference type="EMBL" id="EEC43773.1"/>
    </source>
</evidence>
<feature type="domain" description="SET" evidence="2">
    <location>
        <begin position="241"/>
        <end position="387"/>
    </location>
</feature>
<dbReference type="InterPro" id="IPR046341">
    <property type="entry name" value="SET_dom_sf"/>
</dbReference>
<feature type="domain" description="SET" evidence="2">
    <location>
        <begin position="66"/>
        <end position="206"/>
    </location>
</feature>
<dbReference type="SUPFAM" id="SSF82199">
    <property type="entry name" value="SET domain"/>
    <property type="match status" value="2"/>
</dbReference>
<gene>
    <name evidence="3" type="ORF">PHATRDRAFT_49977</name>
</gene>
<name>B7GCH7_PHATC</name>
<dbReference type="Proteomes" id="UP000000759">
    <property type="component" value="Chromosome 25"/>
</dbReference>
<organism evidence="3 4">
    <name type="scientific">Phaeodactylum tricornutum (strain CCAP 1055/1)</name>
    <dbReference type="NCBI Taxonomy" id="556484"/>
    <lineage>
        <taxon>Eukaryota</taxon>
        <taxon>Sar</taxon>
        <taxon>Stramenopiles</taxon>
        <taxon>Ochrophyta</taxon>
        <taxon>Bacillariophyta</taxon>
        <taxon>Bacillariophyceae</taxon>
        <taxon>Bacillariophycidae</taxon>
        <taxon>Naviculales</taxon>
        <taxon>Phaeodactylaceae</taxon>
        <taxon>Phaeodactylum</taxon>
    </lineage>
</organism>
<sequence>MRRRSTPLRCLPYLLVALLVLTSIALALVDDTNTQRDSVESKQRVSEKKVDHAPVCDTKQPVPDECGLVLAPSSLPNAGWGIFSLRDRIRGTPLLAGDVVIQLTDPNVTHAQNIHRMLHDYLWSAEETGGFYEGRVVVSLLPGPGMLANGLDGNRHNVIPFVPAVDEGGCTRLDSPGAGAFTHYHNYTFFVQKPIAAGNEVFIDYSADWLKERKQNFVQPETTVDLRRDLDWLRDHGKCLDNLKGGRSPIPHAGRGAFAARPLTKGSIVAPVPVLPIAKREAMDMTSTKTYNNVIAKKQLLLNYCLGHPKSSLLFLPYGPMVNLVNHGGKKANVKLQWSSSQLLINSKNQSEMTLEDVWAMEQSGLLLELIAIRDIASDEEVLMDYGDAWAEAWAEHLLSWKPLPGSETYAPSYVQDDAIKSLRLDSELKLHPYPNNVLTSCLYRYTGNVGKLEAPTATSKTDVVATVQWNMTKGLFQPINLRPCRVLERRHDKRKGTLFTVQIHNRFGLPESQRIPKGIVHVVTDLPRRAIRFSDKIFTTDQHLENAFRHEIGIPEEIFPLKWMDFAKEDKSVLPEF</sequence>
<dbReference type="InterPro" id="IPR001214">
    <property type="entry name" value="SET_dom"/>
</dbReference>
<keyword evidence="1" id="KW-0732">Signal</keyword>
<protein>
    <recommendedName>
        <fullName evidence="2">SET domain-containing protein</fullName>
    </recommendedName>
</protein>
<evidence type="ECO:0000259" key="2">
    <source>
        <dbReference type="PROSITE" id="PS50280"/>
    </source>
</evidence>
<feature type="chain" id="PRO_5002856019" description="SET domain-containing protein" evidence="1">
    <location>
        <begin position="28"/>
        <end position="578"/>
    </location>
</feature>
<reference evidence="4" key="2">
    <citation type="submission" date="2008-08" db="EMBL/GenBank/DDBJ databases">
        <authorList>
            <consortium name="Diatom Consortium"/>
            <person name="Grigoriev I."/>
            <person name="Grimwood J."/>
            <person name="Kuo A."/>
            <person name="Otillar R.P."/>
            <person name="Salamov A."/>
            <person name="Detter J.C."/>
            <person name="Lindquist E."/>
            <person name="Shapiro H."/>
            <person name="Lucas S."/>
            <person name="Glavina del Rio T."/>
            <person name="Pitluck S."/>
            <person name="Rokhsar D."/>
            <person name="Bowler C."/>
        </authorList>
    </citation>
    <scope>GENOME REANNOTATION</scope>
    <source>
        <strain evidence="4">CCAP 1055/1</strain>
    </source>
</reference>
<dbReference type="PaxDb" id="2850-Phatr49977"/>
<proteinExistence type="predicted"/>
<dbReference type="RefSeq" id="XP_002184714.1">
    <property type="nucleotide sequence ID" value="XM_002184678.1"/>
</dbReference>
<accession>B7GCH7</accession>
<feature type="signal peptide" evidence="1">
    <location>
        <begin position="1"/>
        <end position="27"/>
    </location>
</feature>
<reference evidence="3 4" key="1">
    <citation type="journal article" date="2008" name="Nature">
        <title>The Phaeodactylum genome reveals the evolutionary history of diatom genomes.</title>
        <authorList>
            <person name="Bowler C."/>
            <person name="Allen A.E."/>
            <person name="Badger J.H."/>
            <person name="Grimwood J."/>
            <person name="Jabbari K."/>
            <person name="Kuo A."/>
            <person name="Maheswari U."/>
            <person name="Martens C."/>
            <person name="Maumus F."/>
            <person name="Otillar R.P."/>
            <person name="Rayko E."/>
            <person name="Salamov A."/>
            <person name="Vandepoele K."/>
            <person name="Beszteri B."/>
            <person name="Gruber A."/>
            <person name="Heijde M."/>
            <person name="Katinka M."/>
            <person name="Mock T."/>
            <person name="Valentin K."/>
            <person name="Verret F."/>
            <person name="Berges J.A."/>
            <person name="Brownlee C."/>
            <person name="Cadoret J.P."/>
            <person name="Chiovitti A."/>
            <person name="Choi C.J."/>
            <person name="Coesel S."/>
            <person name="De Martino A."/>
            <person name="Detter J.C."/>
            <person name="Durkin C."/>
            <person name="Falciatore A."/>
            <person name="Fournet J."/>
            <person name="Haruta M."/>
            <person name="Huysman M.J."/>
            <person name="Jenkins B.D."/>
            <person name="Jiroutova K."/>
            <person name="Jorgensen R.E."/>
            <person name="Joubert Y."/>
            <person name="Kaplan A."/>
            <person name="Kroger N."/>
            <person name="Kroth P.G."/>
            <person name="La Roche J."/>
            <person name="Lindquist E."/>
            <person name="Lommer M."/>
            <person name="Martin-Jezequel V."/>
            <person name="Lopez P.J."/>
            <person name="Lucas S."/>
            <person name="Mangogna M."/>
            <person name="McGinnis K."/>
            <person name="Medlin L.K."/>
            <person name="Montsant A."/>
            <person name="Oudot-Le Secq M.P."/>
            <person name="Napoli C."/>
            <person name="Obornik M."/>
            <person name="Parker M.S."/>
            <person name="Petit J.L."/>
            <person name="Porcel B.M."/>
            <person name="Poulsen N."/>
            <person name="Robison M."/>
            <person name="Rychlewski L."/>
            <person name="Rynearson T.A."/>
            <person name="Schmutz J."/>
            <person name="Shapiro H."/>
            <person name="Siaut M."/>
            <person name="Stanley M."/>
            <person name="Sussman M.R."/>
            <person name="Taylor A.R."/>
            <person name="Vardi A."/>
            <person name="von Dassow P."/>
            <person name="Vyverman W."/>
            <person name="Willis A."/>
            <person name="Wyrwicz L.S."/>
            <person name="Rokhsar D.S."/>
            <person name="Weissenbach J."/>
            <person name="Armbrust E.V."/>
            <person name="Green B.R."/>
            <person name="Van de Peer Y."/>
            <person name="Grigoriev I.V."/>
        </authorList>
    </citation>
    <scope>NUCLEOTIDE SEQUENCE [LARGE SCALE GENOMIC DNA]</scope>
    <source>
        <strain evidence="3 4">CCAP 1055/1</strain>
    </source>
</reference>
<dbReference type="InParanoid" id="B7GCH7"/>
<dbReference type="OMA" id="WWSESIS"/>
<dbReference type="OrthoDB" id="5560686at2759"/>